<name>A0A6A6HRZ8_9PLEO</name>
<dbReference type="RefSeq" id="XP_033675761.1">
    <property type="nucleotide sequence ID" value="XM_033822847.1"/>
</dbReference>
<feature type="region of interest" description="Disordered" evidence="1">
    <location>
        <begin position="1"/>
        <end position="21"/>
    </location>
</feature>
<dbReference type="OrthoDB" id="3438781at2759"/>
<keyword evidence="3" id="KW-1185">Reference proteome</keyword>
<organism evidence="2 3">
    <name type="scientific">Trematosphaeria pertusa</name>
    <dbReference type="NCBI Taxonomy" id="390896"/>
    <lineage>
        <taxon>Eukaryota</taxon>
        <taxon>Fungi</taxon>
        <taxon>Dikarya</taxon>
        <taxon>Ascomycota</taxon>
        <taxon>Pezizomycotina</taxon>
        <taxon>Dothideomycetes</taxon>
        <taxon>Pleosporomycetidae</taxon>
        <taxon>Pleosporales</taxon>
        <taxon>Massarineae</taxon>
        <taxon>Trematosphaeriaceae</taxon>
        <taxon>Trematosphaeria</taxon>
    </lineage>
</organism>
<sequence length="246" mass="25315">DEDCTPCNPQGASGTNPPSVGPELKDMYVDLLASVKDIHFRKRWAEPLSARDGDFCCRQTLDCVNVQSLNIPMCYDKFTTNFAFSDGSYGSLTTGDYTQGDAKANLISGDYTKGSESGNIYAQDPSAKPNTATLSIPPQWTGTGVGSAIPATGLGSVIVITTTIPGTTVSGATTLPALTTLGTTIPARTVTAATTIAPMTAVVTTTVDGSETAAASSSSKGAATQLSTDSTRSFGMSIITALLYAI</sequence>
<accession>A0A6A6HRZ8</accession>
<feature type="compositionally biased region" description="Polar residues" evidence="1">
    <location>
        <begin position="7"/>
        <end position="18"/>
    </location>
</feature>
<proteinExistence type="predicted"/>
<reference evidence="2" key="1">
    <citation type="journal article" date="2020" name="Stud. Mycol.">
        <title>101 Dothideomycetes genomes: a test case for predicting lifestyles and emergence of pathogens.</title>
        <authorList>
            <person name="Haridas S."/>
            <person name="Albert R."/>
            <person name="Binder M."/>
            <person name="Bloem J."/>
            <person name="Labutti K."/>
            <person name="Salamov A."/>
            <person name="Andreopoulos B."/>
            <person name="Baker S."/>
            <person name="Barry K."/>
            <person name="Bills G."/>
            <person name="Bluhm B."/>
            <person name="Cannon C."/>
            <person name="Castanera R."/>
            <person name="Culley D."/>
            <person name="Daum C."/>
            <person name="Ezra D."/>
            <person name="Gonzalez J."/>
            <person name="Henrissat B."/>
            <person name="Kuo A."/>
            <person name="Liang C."/>
            <person name="Lipzen A."/>
            <person name="Lutzoni F."/>
            <person name="Magnuson J."/>
            <person name="Mondo S."/>
            <person name="Nolan M."/>
            <person name="Ohm R."/>
            <person name="Pangilinan J."/>
            <person name="Park H.-J."/>
            <person name="Ramirez L."/>
            <person name="Alfaro M."/>
            <person name="Sun H."/>
            <person name="Tritt A."/>
            <person name="Yoshinaga Y."/>
            <person name="Zwiers L.-H."/>
            <person name="Turgeon B."/>
            <person name="Goodwin S."/>
            <person name="Spatafora J."/>
            <person name="Crous P."/>
            <person name="Grigoriev I."/>
        </authorList>
    </citation>
    <scope>NUCLEOTIDE SEQUENCE</scope>
    <source>
        <strain evidence="2">CBS 122368</strain>
    </source>
</reference>
<evidence type="ECO:0000313" key="2">
    <source>
        <dbReference type="EMBL" id="KAF2240757.1"/>
    </source>
</evidence>
<dbReference type="GeneID" id="54576177"/>
<dbReference type="Proteomes" id="UP000800094">
    <property type="component" value="Unassembled WGS sequence"/>
</dbReference>
<feature type="non-terminal residue" evidence="2">
    <location>
        <position position="1"/>
    </location>
</feature>
<dbReference type="AlphaFoldDB" id="A0A6A6HRZ8"/>
<feature type="non-terminal residue" evidence="2">
    <location>
        <position position="246"/>
    </location>
</feature>
<evidence type="ECO:0000256" key="1">
    <source>
        <dbReference type="SAM" id="MobiDB-lite"/>
    </source>
</evidence>
<protein>
    <submittedName>
        <fullName evidence="2">Uncharacterized protein</fullName>
    </submittedName>
</protein>
<dbReference type="EMBL" id="ML987215">
    <property type="protein sequence ID" value="KAF2240757.1"/>
    <property type="molecule type" value="Genomic_DNA"/>
</dbReference>
<evidence type="ECO:0000313" key="3">
    <source>
        <dbReference type="Proteomes" id="UP000800094"/>
    </source>
</evidence>
<gene>
    <name evidence="2" type="ORF">BU26DRAFT_404981</name>
</gene>